<keyword evidence="2" id="KW-0813">Transport</keyword>
<dbReference type="EMBL" id="JBBMES010000036">
    <property type="protein sequence ID" value="MEQ2536363.1"/>
    <property type="molecule type" value="Genomic_DNA"/>
</dbReference>
<dbReference type="Pfam" id="PF02632">
    <property type="entry name" value="BioY"/>
    <property type="match status" value="1"/>
</dbReference>
<dbReference type="Gene3D" id="1.10.1760.20">
    <property type="match status" value="1"/>
</dbReference>
<feature type="transmembrane region" description="Helical" evidence="3">
    <location>
        <begin position="44"/>
        <end position="62"/>
    </location>
</feature>
<keyword evidence="2" id="KW-1003">Cell membrane</keyword>
<organism evidence="4 5">
    <name type="scientific">Lachnospira intestinalis</name>
    <dbReference type="NCBI Taxonomy" id="3133158"/>
    <lineage>
        <taxon>Bacteria</taxon>
        <taxon>Bacillati</taxon>
        <taxon>Bacillota</taxon>
        <taxon>Clostridia</taxon>
        <taxon>Lachnospirales</taxon>
        <taxon>Lachnospiraceae</taxon>
        <taxon>Lachnospira</taxon>
    </lineage>
</organism>
<evidence type="ECO:0000313" key="5">
    <source>
        <dbReference type="Proteomes" id="UP001480973"/>
    </source>
</evidence>
<gene>
    <name evidence="4" type="ORF">WMO38_14835</name>
</gene>
<feature type="transmembrane region" description="Helical" evidence="3">
    <location>
        <begin position="128"/>
        <end position="147"/>
    </location>
</feature>
<dbReference type="InterPro" id="IPR003784">
    <property type="entry name" value="BioY"/>
</dbReference>
<reference evidence="4 5" key="1">
    <citation type="submission" date="2024-03" db="EMBL/GenBank/DDBJ databases">
        <title>Human intestinal bacterial collection.</title>
        <authorList>
            <person name="Pauvert C."/>
            <person name="Hitch T.C.A."/>
            <person name="Clavel T."/>
        </authorList>
    </citation>
    <scope>NUCLEOTIDE SEQUENCE [LARGE SCALE GENOMIC DNA]</scope>
    <source>
        <strain evidence="4 5">CLA-JM-H10</strain>
    </source>
</reference>
<evidence type="ECO:0000313" key="4">
    <source>
        <dbReference type="EMBL" id="MEQ2536363.1"/>
    </source>
</evidence>
<name>A0ABV1GS77_9FIRM</name>
<comment type="similarity">
    <text evidence="1 2">Belongs to the BioY family.</text>
</comment>
<accession>A0ABV1GS77</accession>
<dbReference type="Proteomes" id="UP001480973">
    <property type="component" value="Unassembled WGS sequence"/>
</dbReference>
<evidence type="ECO:0000256" key="3">
    <source>
        <dbReference type="SAM" id="Phobius"/>
    </source>
</evidence>
<comment type="subcellular location">
    <subcellularLocation>
        <location evidence="2">Cell membrane</location>
        <topology evidence="2">Multi-pass membrane protein</topology>
    </subcellularLocation>
</comment>
<feature type="transmembrane region" description="Helical" evidence="3">
    <location>
        <begin position="20"/>
        <end position="38"/>
    </location>
</feature>
<feature type="transmembrane region" description="Helical" evidence="3">
    <location>
        <begin position="153"/>
        <end position="179"/>
    </location>
</feature>
<dbReference type="PIRSF" id="PIRSF016661">
    <property type="entry name" value="BioY"/>
    <property type="match status" value="1"/>
</dbReference>
<feature type="transmembrane region" description="Helical" evidence="3">
    <location>
        <begin position="96"/>
        <end position="116"/>
    </location>
</feature>
<dbReference type="PANTHER" id="PTHR34295:SF1">
    <property type="entry name" value="BIOTIN TRANSPORTER BIOY"/>
    <property type="match status" value="1"/>
</dbReference>
<keyword evidence="5" id="KW-1185">Reference proteome</keyword>
<evidence type="ECO:0000256" key="1">
    <source>
        <dbReference type="ARBA" id="ARBA00010692"/>
    </source>
</evidence>
<sequence>METPTKPVAGAKPAFTTQSLVMMAIFAAILCISAYISIPIPVPGAPHITLLNFVILLIALLFPLQQSFFIILVWMLLGVVGLPVFIGGGAGTGYLIGPWGGYTATFILVAVILPLIRGKKYNRIRYTLSAIAGALIIDILGMFWLMAQNHLNLQSAFLIGFVPFIPLDLVKSIVAAQIVPAFKNIIKN</sequence>
<comment type="caution">
    <text evidence="4">The sequence shown here is derived from an EMBL/GenBank/DDBJ whole genome shotgun (WGS) entry which is preliminary data.</text>
</comment>
<feature type="transmembrane region" description="Helical" evidence="3">
    <location>
        <begin position="69"/>
        <end position="90"/>
    </location>
</feature>
<keyword evidence="3" id="KW-1133">Transmembrane helix</keyword>
<dbReference type="PANTHER" id="PTHR34295">
    <property type="entry name" value="BIOTIN TRANSPORTER BIOY"/>
    <property type="match status" value="1"/>
</dbReference>
<keyword evidence="3" id="KW-0812">Transmembrane</keyword>
<evidence type="ECO:0000256" key="2">
    <source>
        <dbReference type="PIRNR" id="PIRNR016661"/>
    </source>
</evidence>
<proteinExistence type="inferred from homology"/>
<protein>
    <recommendedName>
        <fullName evidence="2">Biotin transporter</fullName>
    </recommendedName>
</protein>
<keyword evidence="2 3" id="KW-0472">Membrane</keyword>